<keyword evidence="1" id="KW-0808">Transferase</keyword>
<proteinExistence type="predicted"/>
<gene>
    <name evidence="4" type="ORF">GKQ51_21910</name>
</gene>
<dbReference type="PANTHER" id="PTHR43800:SF1">
    <property type="entry name" value="PEPTIDYL-LYSINE N-ACETYLTRANSFERASE YJAB"/>
    <property type="match status" value="1"/>
</dbReference>
<evidence type="ECO:0000313" key="5">
    <source>
        <dbReference type="Proteomes" id="UP000596192"/>
    </source>
</evidence>
<dbReference type="PANTHER" id="PTHR43800">
    <property type="entry name" value="PEPTIDYL-LYSINE N-ACETYLTRANSFERASE YJAB"/>
    <property type="match status" value="1"/>
</dbReference>
<organism evidence="4 5">
    <name type="scientific">Azotobacter chroococcum</name>
    <dbReference type="NCBI Taxonomy" id="353"/>
    <lineage>
        <taxon>Bacteria</taxon>
        <taxon>Pseudomonadati</taxon>
        <taxon>Pseudomonadota</taxon>
        <taxon>Gammaproteobacteria</taxon>
        <taxon>Pseudomonadales</taxon>
        <taxon>Pseudomonadaceae</taxon>
        <taxon>Azotobacter</taxon>
    </lineage>
</organism>
<dbReference type="Gene3D" id="3.40.630.30">
    <property type="match status" value="1"/>
</dbReference>
<evidence type="ECO:0000259" key="3">
    <source>
        <dbReference type="PROSITE" id="PS51186"/>
    </source>
</evidence>
<evidence type="ECO:0000256" key="1">
    <source>
        <dbReference type="ARBA" id="ARBA00022679"/>
    </source>
</evidence>
<dbReference type="GO" id="GO:0016747">
    <property type="term" value="F:acyltransferase activity, transferring groups other than amino-acyl groups"/>
    <property type="evidence" value="ECO:0007669"/>
    <property type="project" value="InterPro"/>
</dbReference>
<dbReference type="SUPFAM" id="SSF55729">
    <property type="entry name" value="Acyl-CoA N-acyltransferases (Nat)"/>
    <property type="match status" value="1"/>
</dbReference>
<keyword evidence="4" id="KW-0614">Plasmid</keyword>
<feature type="domain" description="N-acetyltransferase" evidence="3">
    <location>
        <begin position="2"/>
        <end position="145"/>
    </location>
</feature>
<dbReference type="PROSITE" id="PS51186">
    <property type="entry name" value="GNAT"/>
    <property type="match status" value="1"/>
</dbReference>
<dbReference type="AlphaFoldDB" id="A0AAP9YIE3"/>
<evidence type="ECO:0000313" key="4">
    <source>
        <dbReference type="EMBL" id="QQE91148.1"/>
    </source>
</evidence>
<dbReference type="InterPro" id="IPR016181">
    <property type="entry name" value="Acyl_CoA_acyltransferase"/>
</dbReference>
<dbReference type="Pfam" id="PF13673">
    <property type="entry name" value="Acetyltransf_10"/>
    <property type="match status" value="1"/>
</dbReference>
<evidence type="ECO:0000256" key="2">
    <source>
        <dbReference type="ARBA" id="ARBA00023315"/>
    </source>
</evidence>
<dbReference type="Proteomes" id="UP000596192">
    <property type="component" value="Plasmid unnamed1"/>
</dbReference>
<dbReference type="EMBL" id="CP066311">
    <property type="protein sequence ID" value="QQE91148.1"/>
    <property type="molecule type" value="Genomic_DNA"/>
</dbReference>
<protein>
    <submittedName>
        <fullName evidence="4">GNAT family N-acetyltransferase</fullName>
    </submittedName>
</protein>
<accession>A0AAP9YIE3</accession>
<geneLocation type="plasmid" evidence="4 5">
    <name>unnamed1</name>
</geneLocation>
<dbReference type="RefSeq" id="WP_136890168.1">
    <property type="nucleotide sequence ID" value="NZ_CP066311.1"/>
</dbReference>
<keyword evidence="2" id="KW-0012">Acyltransferase</keyword>
<dbReference type="CDD" id="cd04301">
    <property type="entry name" value="NAT_SF"/>
    <property type="match status" value="1"/>
</dbReference>
<name>A0AAP9YIE3_9GAMM</name>
<sequence length="149" mass="16795">MEEICEVTESQFERLADVWEASVKATHDFLTEQDVLSLRLKVLNDYLAAVTLRAYKDEQGSLQGFVGVSNGKVEMLFISPEYRGLGIGKLLLNYAINHLGATELDVNEQNPLAIAFYKHMGFKVIGRSLVDSLGNPFPLLHMKLEIFYK</sequence>
<dbReference type="InterPro" id="IPR000182">
    <property type="entry name" value="GNAT_dom"/>
</dbReference>
<reference evidence="4 5" key="1">
    <citation type="submission" date="2020-12" db="EMBL/GenBank/DDBJ databases">
        <title>Genomic Analysis and Response surface optimization of nitrogen-fixing conditions for A. chroococcum strain HR1, Isolation from rhizosphere soil.</title>
        <authorList>
            <person name="Li J."/>
            <person name="Yang H."/>
            <person name="Liu H."/>
            <person name="Wang C."/>
            <person name="Tian Y."/>
            <person name="Lu X.Y."/>
        </authorList>
    </citation>
    <scope>NUCLEOTIDE SEQUENCE [LARGE SCALE GENOMIC DNA]</scope>
    <source>
        <strain evidence="4 5">HR1</strain>
        <plasmid evidence="4 5">unnamed1</plasmid>
    </source>
</reference>